<evidence type="ECO:0000256" key="10">
    <source>
        <dbReference type="PIRSR" id="PIRSR602401-1"/>
    </source>
</evidence>
<dbReference type="InterPro" id="IPR002401">
    <property type="entry name" value="Cyt_P450_E_grp-I"/>
</dbReference>
<dbReference type="Proteomes" id="UP001418222">
    <property type="component" value="Unassembled WGS sequence"/>
</dbReference>
<evidence type="ECO:0000256" key="1">
    <source>
        <dbReference type="ARBA" id="ARBA00004167"/>
    </source>
</evidence>
<keyword evidence="11" id="KW-0503">Monooxygenase</keyword>
<keyword evidence="5 10" id="KW-0479">Metal-binding</keyword>
<keyword evidence="7 11" id="KW-0560">Oxidoreductase</keyword>
<dbReference type="GO" id="GO:0005506">
    <property type="term" value="F:iron ion binding"/>
    <property type="evidence" value="ECO:0007669"/>
    <property type="project" value="InterPro"/>
</dbReference>
<keyword evidence="8 10" id="KW-0408">Iron</keyword>
<evidence type="ECO:0000313" key="13">
    <source>
        <dbReference type="Proteomes" id="UP001418222"/>
    </source>
</evidence>
<dbReference type="PROSITE" id="PS00086">
    <property type="entry name" value="CYTOCHROME_P450"/>
    <property type="match status" value="1"/>
</dbReference>
<accession>A0AAP0GE73</accession>
<name>A0AAP0GE73_9ASPA</name>
<evidence type="ECO:0000256" key="7">
    <source>
        <dbReference type="ARBA" id="ARBA00023002"/>
    </source>
</evidence>
<dbReference type="GO" id="GO:0016020">
    <property type="term" value="C:membrane"/>
    <property type="evidence" value="ECO:0007669"/>
    <property type="project" value="UniProtKB-SubCell"/>
</dbReference>
<dbReference type="PRINTS" id="PR00385">
    <property type="entry name" value="P450"/>
</dbReference>
<comment type="subcellular location">
    <subcellularLocation>
        <location evidence="1">Membrane</location>
        <topology evidence="1">Single-pass membrane protein</topology>
    </subcellularLocation>
</comment>
<dbReference type="EMBL" id="JBBWWQ010000002">
    <property type="protein sequence ID" value="KAK8954204.1"/>
    <property type="molecule type" value="Genomic_DNA"/>
</dbReference>
<sequence length="498" mass="55256">MEVTLFHTVFLSLSLFIIFLTKLHKKKPNHHLNKVSRTLPPTLPSLPILGHLHLFTKPLHQTLADLSGRLGPIVSLRFGSRPVVSVSSPEIAEMCLTAHGPASIGPVSAAAAELLSSPYLRSAAARIRADEARRLLRGLFCEAEAAAAEWSAGGAVKVELKSRLFGMAVDVVMRMVAGKRYYGAAEEAVEEGRRFREAVEEMFGMRGASSAGELVRWLRWVDMVDVGQRLPRFRERMEVLLQELIEEQSRSGGNVGEEAGENINGEKSMIHLLQSLQLADPVKYNDAFNKDLVTRFITAGTETVSNTIEWAMSLLLNNPEKMKKARAEIDDNIGHSRLLRESDLWNLSYLHCIISETLRLYPAAPVIVALESSSACIMDGYDVPSDAMLLVNVYSIHRNPEVWHEPEKFIPERFQSSRAEGSIVLPFGLGRRRCPGEAFAGRVIGLVLGSMIQCFEWERVGNFDVDMMEGASLTLPKVVPLEAVCTPRPALTHLLERL</sequence>
<dbReference type="InterPro" id="IPR036396">
    <property type="entry name" value="Cyt_P450_sf"/>
</dbReference>
<organism evidence="12 13">
    <name type="scientific">Platanthera zijinensis</name>
    <dbReference type="NCBI Taxonomy" id="2320716"/>
    <lineage>
        <taxon>Eukaryota</taxon>
        <taxon>Viridiplantae</taxon>
        <taxon>Streptophyta</taxon>
        <taxon>Embryophyta</taxon>
        <taxon>Tracheophyta</taxon>
        <taxon>Spermatophyta</taxon>
        <taxon>Magnoliopsida</taxon>
        <taxon>Liliopsida</taxon>
        <taxon>Asparagales</taxon>
        <taxon>Orchidaceae</taxon>
        <taxon>Orchidoideae</taxon>
        <taxon>Orchideae</taxon>
        <taxon>Orchidinae</taxon>
        <taxon>Platanthera</taxon>
    </lineage>
</organism>
<keyword evidence="9" id="KW-0472">Membrane</keyword>
<evidence type="ECO:0000256" key="4">
    <source>
        <dbReference type="ARBA" id="ARBA00022692"/>
    </source>
</evidence>
<keyword evidence="13" id="KW-1185">Reference proteome</keyword>
<dbReference type="InterPro" id="IPR050651">
    <property type="entry name" value="Plant_Cytochrome_P450_Monoox"/>
</dbReference>
<evidence type="ECO:0000256" key="11">
    <source>
        <dbReference type="RuleBase" id="RU000461"/>
    </source>
</evidence>
<keyword evidence="4" id="KW-0812">Transmembrane</keyword>
<dbReference type="PANTHER" id="PTHR47947:SF62">
    <property type="entry name" value="CYTOCHROME P450, FAMILY 81, SUBFAMILY D, POLYPEPTIDE 5"/>
    <property type="match status" value="1"/>
</dbReference>
<reference evidence="12 13" key="1">
    <citation type="journal article" date="2022" name="Nat. Plants">
        <title>Genomes of leafy and leafless Platanthera orchids illuminate the evolution of mycoheterotrophy.</title>
        <authorList>
            <person name="Li M.H."/>
            <person name="Liu K.W."/>
            <person name="Li Z."/>
            <person name="Lu H.C."/>
            <person name="Ye Q.L."/>
            <person name="Zhang D."/>
            <person name="Wang J.Y."/>
            <person name="Li Y.F."/>
            <person name="Zhong Z.M."/>
            <person name="Liu X."/>
            <person name="Yu X."/>
            <person name="Liu D.K."/>
            <person name="Tu X.D."/>
            <person name="Liu B."/>
            <person name="Hao Y."/>
            <person name="Liao X.Y."/>
            <person name="Jiang Y.T."/>
            <person name="Sun W.H."/>
            <person name="Chen J."/>
            <person name="Chen Y.Q."/>
            <person name="Ai Y."/>
            <person name="Zhai J.W."/>
            <person name="Wu S.S."/>
            <person name="Zhou Z."/>
            <person name="Hsiao Y.Y."/>
            <person name="Wu W.L."/>
            <person name="Chen Y.Y."/>
            <person name="Lin Y.F."/>
            <person name="Hsu J.L."/>
            <person name="Li C.Y."/>
            <person name="Wang Z.W."/>
            <person name="Zhao X."/>
            <person name="Zhong W.Y."/>
            <person name="Ma X.K."/>
            <person name="Ma L."/>
            <person name="Huang J."/>
            <person name="Chen G.Z."/>
            <person name="Huang M.Z."/>
            <person name="Huang L."/>
            <person name="Peng D.H."/>
            <person name="Luo Y.B."/>
            <person name="Zou S.Q."/>
            <person name="Chen S.P."/>
            <person name="Lan S."/>
            <person name="Tsai W.C."/>
            <person name="Van de Peer Y."/>
            <person name="Liu Z.J."/>
        </authorList>
    </citation>
    <scope>NUCLEOTIDE SEQUENCE [LARGE SCALE GENOMIC DNA]</scope>
    <source>
        <strain evidence="12">Lor287</strain>
    </source>
</reference>
<proteinExistence type="inferred from homology"/>
<dbReference type="SUPFAM" id="SSF48264">
    <property type="entry name" value="Cytochrome P450"/>
    <property type="match status" value="1"/>
</dbReference>
<dbReference type="GO" id="GO:0016705">
    <property type="term" value="F:oxidoreductase activity, acting on paired donors, with incorporation or reduction of molecular oxygen"/>
    <property type="evidence" value="ECO:0007669"/>
    <property type="project" value="InterPro"/>
</dbReference>
<evidence type="ECO:0000256" key="9">
    <source>
        <dbReference type="ARBA" id="ARBA00023136"/>
    </source>
</evidence>
<dbReference type="PRINTS" id="PR00463">
    <property type="entry name" value="EP450I"/>
</dbReference>
<feature type="binding site" description="axial binding residue" evidence="10">
    <location>
        <position position="434"/>
    </location>
    <ligand>
        <name>heme</name>
        <dbReference type="ChEBI" id="CHEBI:30413"/>
    </ligand>
    <ligandPart>
        <name>Fe</name>
        <dbReference type="ChEBI" id="CHEBI:18248"/>
    </ligandPart>
</feature>
<dbReference type="InterPro" id="IPR001128">
    <property type="entry name" value="Cyt_P450"/>
</dbReference>
<dbReference type="GO" id="GO:0020037">
    <property type="term" value="F:heme binding"/>
    <property type="evidence" value="ECO:0007669"/>
    <property type="project" value="InterPro"/>
</dbReference>
<dbReference type="Gene3D" id="1.10.630.10">
    <property type="entry name" value="Cytochrome P450"/>
    <property type="match status" value="1"/>
</dbReference>
<evidence type="ECO:0000256" key="2">
    <source>
        <dbReference type="ARBA" id="ARBA00010617"/>
    </source>
</evidence>
<keyword evidence="3 10" id="KW-0349">Heme</keyword>
<keyword evidence="6" id="KW-1133">Transmembrane helix</keyword>
<evidence type="ECO:0000256" key="8">
    <source>
        <dbReference type="ARBA" id="ARBA00023004"/>
    </source>
</evidence>
<dbReference type="PANTHER" id="PTHR47947">
    <property type="entry name" value="CYTOCHROME P450 82C3-RELATED"/>
    <property type="match status" value="1"/>
</dbReference>
<dbReference type="Pfam" id="PF00067">
    <property type="entry name" value="p450"/>
    <property type="match status" value="1"/>
</dbReference>
<dbReference type="InterPro" id="IPR017972">
    <property type="entry name" value="Cyt_P450_CS"/>
</dbReference>
<dbReference type="AlphaFoldDB" id="A0AAP0GE73"/>
<evidence type="ECO:0000256" key="3">
    <source>
        <dbReference type="ARBA" id="ARBA00022617"/>
    </source>
</evidence>
<evidence type="ECO:0000256" key="6">
    <source>
        <dbReference type="ARBA" id="ARBA00022989"/>
    </source>
</evidence>
<gene>
    <name evidence="12" type="primary">CYP81D1</name>
    <name evidence="12" type="ORF">KSP39_PZI002408</name>
</gene>
<protein>
    <submittedName>
        <fullName evidence="12">Cytochrome P450 81D1</fullName>
    </submittedName>
</protein>
<comment type="cofactor">
    <cofactor evidence="10">
        <name>heme</name>
        <dbReference type="ChEBI" id="CHEBI:30413"/>
    </cofactor>
</comment>
<dbReference type="GO" id="GO:0004497">
    <property type="term" value="F:monooxygenase activity"/>
    <property type="evidence" value="ECO:0007669"/>
    <property type="project" value="UniProtKB-KW"/>
</dbReference>
<comment type="caution">
    <text evidence="12">The sequence shown here is derived from an EMBL/GenBank/DDBJ whole genome shotgun (WGS) entry which is preliminary data.</text>
</comment>
<evidence type="ECO:0000256" key="5">
    <source>
        <dbReference type="ARBA" id="ARBA00022723"/>
    </source>
</evidence>
<evidence type="ECO:0000313" key="12">
    <source>
        <dbReference type="EMBL" id="KAK8954204.1"/>
    </source>
</evidence>
<comment type="similarity">
    <text evidence="2 11">Belongs to the cytochrome P450 family.</text>
</comment>